<keyword evidence="1" id="KW-0472">Membrane</keyword>
<protein>
    <submittedName>
        <fullName evidence="4">Uncharacterized protein</fullName>
    </submittedName>
</protein>
<evidence type="ECO:0000313" key="4">
    <source>
        <dbReference type="EMBL" id="CAB5238373.1"/>
    </source>
</evidence>
<proteinExistence type="predicted"/>
<keyword evidence="1" id="KW-1133">Transmembrane helix</keyword>
<sequence length="45" mass="5085">MYIFALVSHNTHQKNNMKLIENILTTFAVCLPLAFVGIVLLSLPR</sequence>
<evidence type="ECO:0000256" key="1">
    <source>
        <dbReference type="SAM" id="Phobius"/>
    </source>
</evidence>
<dbReference type="EMBL" id="LR798461">
    <property type="protein sequence ID" value="CAB5238373.1"/>
    <property type="molecule type" value="Genomic_DNA"/>
</dbReference>
<name>A0A6J7XML1_9CAUD</name>
<reference evidence="4" key="1">
    <citation type="submission" date="2020-05" db="EMBL/GenBank/DDBJ databases">
        <authorList>
            <person name="Chiriac C."/>
            <person name="Salcher M."/>
            <person name="Ghai R."/>
            <person name="Kavagutti S V."/>
        </authorList>
    </citation>
    <scope>NUCLEOTIDE SEQUENCE</scope>
</reference>
<gene>
    <name evidence="3" type="ORF">UFOVP1354_46</name>
    <name evidence="4" type="ORF">UFOVP1547_9</name>
    <name evidence="2" type="ORF">UFOVP930_20</name>
</gene>
<evidence type="ECO:0000313" key="2">
    <source>
        <dbReference type="EMBL" id="CAB4171789.1"/>
    </source>
</evidence>
<feature type="transmembrane region" description="Helical" evidence="1">
    <location>
        <begin position="23"/>
        <end position="43"/>
    </location>
</feature>
<accession>A0A6J7XML1</accession>
<evidence type="ECO:0000313" key="3">
    <source>
        <dbReference type="EMBL" id="CAB4200544.1"/>
    </source>
</evidence>
<dbReference type="EMBL" id="LR796873">
    <property type="protein sequence ID" value="CAB4171789.1"/>
    <property type="molecule type" value="Genomic_DNA"/>
</dbReference>
<organism evidence="4">
    <name type="scientific">uncultured Caudovirales phage</name>
    <dbReference type="NCBI Taxonomy" id="2100421"/>
    <lineage>
        <taxon>Viruses</taxon>
        <taxon>Duplodnaviria</taxon>
        <taxon>Heunggongvirae</taxon>
        <taxon>Uroviricota</taxon>
        <taxon>Caudoviricetes</taxon>
        <taxon>Peduoviridae</taxon>
        <taxon>Maltschvirus</taxon>
        <taxon>Maltschvirus maltsch</taxon>
    </lineage>
</organism>
<dbReference type="EMBL" id="LR797289">
    <property type="protein sequence ID" value="CAB4200544.1"/>
    <property type="molecule type" value="Genomic_DNA"/>
</dbReference>
<keyword evidence="1" id="KW-0812">Transmembrane</keyword>